<keyword evidence="6" id="KW-0732">Signal</keyword>
<feature type="region of interest" description="Disordered" evidence="5">
    <location>
        <begin position="845"/>
        <end position="867"/>
    </location>
</feature>
<reference evidence="8 9" key="1">
    <citation type="journal article" date="2016" name="Genome Biol. Evol.">
        <title>Divergent and convergent evolution of fungal pathogenicity.</title>
        <authorList>
            <person name="Shang Y."/>
            <person name="Xiao G."/>
            <person name="Zheng P."/>
            <person name="Cen K."/>
            <person name="Zhan S."/>
            <person name="Wang C."/>
        </authorList>
    </citation>
    <scope>NUCLEOTIDE SEQUENCE [LARGE SCALE GENOMIC DNA]</scope>
    <source>
        <strain evidence="8 9">RCEF 2490</strain>
    </source>
</reference>
<comment type="subcellular location">
    <subcellularLocation>
        <location evidence="1">Endoplasmic reticulum</location>
    </subcellularLocation>
</comment>
<dbReference type="EMBL" id="AZGY01000003">
    <property type="protein sequence ID" value="KZZ99351.1"/>
    <property type="molecule type" value="Genomic_DNA"/>
</dbReference>
<proteinExistence type="predicted"/>
<gene>
    <name evidence="8" type="ORF">AAL_01923</name>
</gene>
<name>A0A168F0U3_9HYPO</name>
<keyword evidence="3" id="KW-0256">Endoplasmic reticulum</keyword>
<evidence type="ECO:0000313" key="9">
    <source>
        <dbReference type="Proteomes" id="UP000078544"/>
    </source>
</evidence>
<dbReference type="Proteomes" id="UP000078544">
    <property type="component" value="Unassembled WGS sequence"/>
</dbReference>
<organism evidence="8 9">
    <name type="scientific">Moelleriella libera RCEF 2490</name>
    <dbReference type="NCBI Taxonomy" id="1081109"/>
    <lineage>
        <taxon>Eukaryota</taxon>
        <taxon>Fungi</taxon>
        <taxon>Dikarya</taxon>
        <taxon>Ascomycota</taxon>
        <taxon>Pezizomycotina</taxon>
        <taxon>Sordariomycetes</taxon>
        <taxon>Hypocreomycetidae</taxon>
        <taxon>Hypocreales</taxon>
        <taxon>Clavicipitaceae</taxon>
        <taxon>Moelleriella</taxon>
    </lineage>
</organism>
<dbReference type="OrthoDB" id="3434013at2759"/>
<feature type="compositionally biased region" description="Polar residues" evidence="5">
    <location>
        <begin position="845"/>
        <end position="860"/>
    </location>
</feature>
<keyword evidence="2" id="KW-0813">Transport</keyword>
<dbReference type="GO" id="GO:0015031">
    <property type="term" value="P:protein transport"/>
    <property type="evidence" value="ECO:0007669"/>
    <property type="project" value="UniProtKB-KW"/>
</dbReference>
<feature type="domain" description="Sec39" evidence="7">
    <location>
        <begin position="10"/>
        <end position="776"/>
    </location>
</feature>
<dbReference type="PANTHER" id="PTHR40787">
    <property type="entry name" value="SECRETED PROTEIN"/>
    <property type="match status" value="1"/>
</dbReference>
<evidence type="ECO:0000256" key="3">
    <source>
        <dbReference type="ARBA" id="ARBA00022824"/>
    </source>
</evidence>
<sequence>MASHSRAKVLLLAVHLASHADTSSFVALAGSNSPVLNNELTLRILLTYLPETVNPSTYADFLAVLAKPCSTQRSPHELNFSPVEGLSEDQARKKLRKLRLMPFSCSDVHQTAGHDAVGRFLITRARLMHSEAGLLTQIMDLLLPFIHHYVALYEWTACTVIPYIRKNLRRGTRTPYEGSLLDFEKLTDRQASEYFLASSNFSSLNKHEEIDYALRHIIGPWVYHSKRWKEASCNDSTETSAVACDGWEHVLQWLVASAPSSWDIVLPAIKAWNGPGEVEFAHGISVQLPQSRLDYLRQTYARMTLACVFVVQETSLDCLRESFAVLANSRSNNSPNCLGLPSLEDVLSTLPDIPTDADQYVQSDSVSLSLRHGLLNQDNPLTKANEHSLWISIGLTLSAYILTFHGSPTSVRRVGDLKFRRDARDQKSEVLKFLHAIRTLVDTKDDGYLRQSRNQLLWLRHWGNNNTRTGRGIFGLIDDLVIETEFLKLLLSVDRYELARSLYGDKFHRVLSEDALRETIYQTALAAFDNASDFGENCTGLSRCEKIIHTFDISSPALHQVEAFMKAARALSNYQLLLKQGEPFSPVVLRVHSDPISIIGKVLEQNPCAYSRLPEFLETGKHIVRARSISQSNFRSQRKDVMDFHESDMIIAEKRITAMCISAALDEDDFETAYSYVANRLSNLAHGRTITDEWSWKAAVRAGQYLRTSKSQQPTHLGTGNGNLDIRHLQQRLDCLATALRVAPTDQIQVILKGYRRCEEQLDSLIGEQAANEDYWDNGIEARDPSGGLLRPMLMGQPQNGDPNAKSVARQTEEAPMTLFDLSRATARAARKNLTIIPSLNRMTGSEMTTDQVNTEAPRQSTRRRDQLREAATGTLVSGVGWLIGANANPSDT</sequence>
<evidence type="ECO:0000256" key="4">
    <source>
        <dbReference type="ARBA" id="ARBA00022927"/>
    </source>
</evidence>
<evidence type="ECO:0000256" key="5">
    <source>
        <dbReference type="SAM" id="MobiDB-lite"/>
    </source>
</evidence>
<dbReference type="PANTHER" id="PTHR40787:SF3">
    <property type="entry name" value="PROTEIN TRANSPORT PROTEIN SEC39"/>
    <property type="match status" value="1"/>
</dbReference>
<evidence type="ECO:0000256" key="2">
    <source>
        <dbReference type="ARBA" id="ARBA00022448"/>
    </source>
</evidence>
<feature type="chain" id="PRO_5007896723" evidence="6">
    <location>
        <begin position="23"/>
        <end position="893"/>
    </location>
</feature>
<evidence type="ECO:0000259" key="7">
    <source>
        <dbReference type="Pfam" id="PF08314"/>
    </source>
</evidence>
<keyword evidence="4" id="KW-0653">Protein transport</keyword>
<dbReference type="GO" id="GO:0005783">
    <property type="term" value="C:endoplasmic reticulum"/>
    <property type="evidence" value="ECO:0007669"/>
    <property type="project" value="UniProtKB-SubCell"/>
</dbReference>
<dbReference type="Pfam" id="PF08314">
    <property type="entry name" value="Sec39"/>
    <property type="match status" value="1"/>
</dbReference>
<accession>A0A168F0U3</accession>
<dbReference type="AlphaFoldDB" id="A0A168F0U3"/>
<feature type="signal peptide" evidence="6">
    <location>
        <begin position="1"/>
        <end position="22"/>
    </location>
</feature>
<evidence type="ECO:0000256" key="6">
    <source>
        <dbReference type="SAM" id="SignalP"/>
    </source>
</evidence>
<keyword evidence="9" id="KW-1185">Reference proteome</keyword>
<comment type="caution">
    <text evidence="8">The sequence shown here is derived from an EMBL/GenBank/DDBJ whole genome shotgun (WGS) entry which is preliminary data.</text>
</comment>
<evidence type="ECO:0000313" key="8">
    <source>
        <dbReference type="EMBL" id="KZZ99351.1"/>
    </source>
</evidence>
<protein>
    <submittedName>
        <fullName evidence="8">Secretory pathway Sec39</fullName>
    </submittedName>
</protein>
<dbReference type="GO" id="GO:0006890">
    <property type="term" value="P:retrograde vesicle-mediated transport, Golgi to endoplasmic reticulum"/>
    <property type="evidence" value="ECO:0007669"/>
    <property type="project" value="InterPro"/>
</dbReference>
<dbReference type="InterPro" id="IPR013244">
    <property type="entry name" value="Sec39_domain"/>
</dbReference>
<evidence type="ECO:0000256" key="1">
    <source>
        <dbReference type="ARBA" id="ARBA00004240"/>
    </source>
</evidence>